<dbReference type="SUPFAM" id="SSF56601">
    <property type="entry name" value="beta-lactamase/transpeptidase-like"/>
    <property type="match status" value="1"/>
</dbReference>
<evidence type="ECO:0000256" key="5">
    <source>
        <dbReference type="ARBA" id="ARBA00022960"/>
    </source>
</evidence>
<keyword evidence="9" id="KW-0961">Cell wall biogenesis/degradation</keyword>
<keyword evidence="5" id="KW-0133">Cell shape</keyword>
<gene>
    <name evidence="11" type="ORF">BsIDN1_18730</name>
</gene>
<dbReference type="Proteomes" id="UP000464658">
    <property type="component" value="Chromosome"/>
</dbReference>
<dbReference type="EMBL" id="AP021906">
    <property type="protein sequence ID" value="BBP88255.1"/>
    <property type="molecule type" value="Genomic_DNA"/>
</dbReference>
<evidence type="ECO:0000256" key="4">
    <source>
        <dbReference type="ARBA" id="ARBA00022692"/>
    </source>
</evidence>
<evidence type="ECO:0000256" key="3">
    <source>
        <dbReference type="ARBA" id="ARBA00022679"/>
    </source>
</evidence>
<keyword evidence="2" id="KW-0328">Glycosyltransferase</keyword>
<protein>
    <recommendedName>
        <fullName evidence="10">Penicillin-binding protein transpeptidase domain-containing protein</fullName>
    </recommendedName>
</protein>
<keyword evidence="6" id="KW-0573">Peptidoglycan synthesis</keyword>
<dbReference type="Pfam" id="PF00905">
    <property type="entry name" value="Transpeptidase"/>
    <property type="match status" value="1"/>
</dbReference>
<dbReference type="InterPro" id="IPR050396">
    <property type="entry name" value="Glycosyltr_51/Transpeptidase"/>
</dbReference>
<evidence type="ECO:0000313" key="12">
    <source>
        <dbReference type="Proteomes" id="UP000464658"/>
    </source>
</evidence>
<feature type="domain" description="Penicillin-binding protein transpeptidase" evidence="10">
    <location>
        <begin position="16"/>
        <end position="177"/>
    </location>
</feature>
<dbReference type="Gene3D" id="3.40.710.10">
    <property type="entry name" value="DD-peptidase/beta-lactamase superfamily"/>
    <property type="match status" value="1"/>
</dbReference>
<evidence type="ECO:0000256" key="1">
    <source>
        <dbReference type="ARBA" id="ARBA00022475"/>
    </source>
</evidence>
<evidence type="ECO:0000256" key="2">
    <source>
        <dbReference type="ARBA" id="ARBA00022676"/>
    </source>
</evidence>
<dbReference type="InterPro" id="IPR012338">
    <property type="entry name" value="Beta-lactam/transpept-like"/>
</dbReference>
<dbReference type="GO" id="GO:0030288">
    <property type="term" value="C:outer membrane-bounded periplasmic space"/>
    <property type="evidence" value="ECO:0007669"/>
    <property type="project" value="TreeGrafter"/>
</dbReference>
<evidence type="ECO:0000256" key="6">
    <source>
        <dbReference type="ARBA" id="ARBA00022984"/>
    </source>
</evidence>
<dbReference type="GO" id="GO:0008360">
    <property type="term" value="P:regulation of cell shape"/>
    <property type="evidence" value="ECO:0007669"/>
    <property type="project" value="UniProtKB-KW"/>
</dbReference>
<name>A0A5S9M604_BACIA</name>
<proteinExistence type="predicted"/>
<dbReference type="PANTHER" id="PTHR32282">
    <property type="entry name" value="BINDING PROTEIN TRANSPEPTIDASE, PUTATIVE-RELATED"/>
    <property type="match status" value="1"/>
</dbReference>
<dbReference type="GO" id="GO:0071555">
    <property type="term" value="P:cell wall organization"/>
    <property type="evidence" value="ECO:0007669"/>
    <property type="project" value="UniProtKB-KW"/>
</dbReference>
<sequence length="182" mass="19915">MKNNRYFPGKSGSPEGSAVFIDNESGGVKAAIGGREYQARGYNRVTAVRQPGSVFKPIAVYGPAMQEKKFRPYSLLEDKEKKAMTAIHQKNYDGQYEGRVTMVDALMKSKNTAAVWTLSQLGIDTSKSYLEKMGIDISDKGLAMALGGLEKGVSPLQIAGAFHTFANEGVYKKAFLHSENHQ</sequence>
<evidence type="ECO:0000256" key="8">
    <source>
        <dbReference type="ARBA" id="ARBA00023136"/>
    </source>
</evidence>
<dbReference type="GO" id="GO:0008658">
    <property type="term" value="F:penicillin binding"/>
    <property type="evidence" value="ECO:0007669"/>
    <property type="project" value="InterPro"/>
</dbReference>
<dbReference type="PANTHER" id="PTHR32282:SF32">
    <property type="entry name" value="PENICILLIN-BINDING PROTEIN 2A"/>
    <property type="match status" value="1"/>
</dbReference>
<evidence type="ECO:0000313" key="11">
    <source>
        <dbReference type="EMBL" id="BBP88255.1"/>
    </source>
</evidence>
<keyword evidence="1" id="KW-1003">Cell membrane</keyword>
<evidence type="ECO:0000259" key="10">
    <source>
        <dbReference type="Pfam" id="PF00905"/>
    </source>
</evidence>
<organism evidence="11 12">
    <name type="scientific">Bacillus safensis</name>
    <dbReference type="NCBI Taxonomy" id="561879"/>
    <lineage>
        <taxon>Bacteria</taxon>
        <taxon>Bacillati</taxon>
        <taxon>Bacillota</taxon>
        <taxon>Bacilli</taxon>
        <taxon>Bacillales</taxon>
        <taxon>Bacillaceae</taxon>
        <taxon>Bacillus</taxon>
    </lineage>
</organism>
<reference evidence="11 12" key="1">
    <citation type="submission" date="2019-12" db="EMBL/GenBank/DDBJ databases">
        <title>Full genome sequence of a Bacillus safensis strain isolated from commercially available natto in Indonesia.</title>
        <authorList>
            <person name="Yoshida M."/>
            <person name="Uomi M."/>
            <person name="Waturangi D."/>
            <person name="Ekaputri J.J."/>
            <person name="Setiamarga D.H.E."/>
        </authorList>
    </citation>
    <scope>NUCLEOTIDE SEQUENCE [LARGE SCALE GENOMIC DNA]</scope>
    <source>
        <strain evidence="11 12">IDN1</strain>
    </source>
</reference>
<keyword evidence="7" id="KW-1133">Transmembrane helix</keyword>
<keyword evidence="8" id="KW-0472">Membrane</keyword>
<dbReference type="GO" id="GO:0009252">
    <property type="term" value="P:peptidoglycan biosynthetic process"/>
    <property type="evidence" value="ECO:0007669"/>
    <property type="project" value="UniProtKB-KW"/>
</dbReference>
<evidence type="ECO:0000256" key="9">
    <source>
        <dbReference type="ARBA" id="ARBA00023316"/>
    </source>
</evidence>
<keyword evidence="4" id="KW-0812">Transmembrane</keyword>
<evidence type="ECO:0000256" key="7">
    <source>
        <dbReference type="ARBA" id="ARBA00022989"/>
    </source>
</evidence>
<accession>A0A5S9M604</accession>
<dbReference type="GO" id="GO:0008955">
    <property type="term" value="F:peptidoglycan glycosyltransferase activity"/>
    <property type="evidence" value="ECO:0007669"/>
    <property type="project" value="TreeGrafter"/>
</dbReference>
<dbReference type="AlphaFoldDB" id="A0A5S9M604"/>
<dbReference type="InterPro" id="IPR001460">
    <property type="entry name" value="PCN-bd_Tpept"/>
</dbReference>
<keyword evidence="3" id="KW-0808">Transferase</keyword>